<dbReference type="Pfam" id="PF09994">
    <property type="entry name" value="T6SS_Tle1-like_cat"/>
    <property type="match status" value="1"/>
</dbReference>
<organism evidence="3 4">
    <name type="scientific">Oidiodendron maius (strain Zn)</name>
    <dbReference type="NCBI Taxonomy" id="913774"/>
    <lineage>
        <taxon>Eukaryota</taxon>
        <taxon>Fungi</taxon>
        <taxon>Dikarya</taxon>
        <taxon>Ascomycota</taxon>
        <taxon>Pezizomycotina</taxon>
        <taxon>Leotiomycetes</taxon>
        <taxon>Leotiomycetes incertae sedis</taxon>
        <taxon>Myxotrichaceae</taxon>
        <taxon>Oidiodendron</taxon>
    </lineage>
</organism>
<dbReference type="InParanoid" id="A0A0C3CJ45"/>
<sequence length="572" mass="65526">MTLPATPGETIQEKTLGEIPRKRIIICCDGTYDDFGDTPERTKPGSSVSRFLRWVLPPIAYHVIWLLGLFSAWKRLENWFRRQKKPEAVFESNVSRLATAILPYSTEQIDGTTVHKQQIVFYLGGIGALGTPQSRLEEAVTGNTMSYKIRYAYQVIVDNYLPGDDILLFGYSRGAFTVRALIGFIKWAGVLKKENMDVFDTMWDAYVKLPKAERLNTSSLEVLRKAIMLLEKELAEELDKFGTISYSQKGRDEHAGQQDIAGRSIEPTYLNVNIKCLGVWDTVGSLGPPPLRVPATDDQRVVELSALRHGPFDIQIGPQVKHTFQALALDECRFDFYPAVLPLLSDNMKCKQVFSQTWFPGVHGDLGGNKSGFVGDYPFVWMVSKIKHHKLLDLDWKYITERILGPLMCNRHANPTCMFIGPRDWVDRSWFAYHFLPSIFNIRKAVRNPHMPVNIGEAHDEMELAALPPLKEQTFHWTVLARINHVFNGRASYWDGLPYSQRDRFMQPLPWSRAQEASRSLCQRNPLEPDQEITKEMIHESMDEVVEMDKEMKEFHENSGHFVACDARERKN</sequence>
<evidence type="ECO:0000256" key="1">
    <source>
        <dbReference type="SAM" id="Phobius"/>
    </source>
</evidence>
<name>A0A0C3CJ45_OIDMZ</name>
<dbReference type="Proteomes" id="UP000054321">
    <property type="component" value="Unassembled WGS sequence"/>
</dbReference>
<keyword evidence="4" id="KW-1185">Reference proteome</keyword>
<dbReference type="HOGENOM" id="CLU_476579_0_0_1"/>
<feature type="domain" description="T6SS Phospholipase effector Tle1-like catalytic" evidence="2">
    <location>
        <begin position="87"/>
        <end position="384"/>
    </location>
</feature>
<proteinExistence type="predicted"/>
<dbReference type="EMBL" id="KN832879">
    <property type="protein sequence ID" value="KIM99078.1"/>
    <property type="molecule type" value="Genomic_DNA"/>
</dbReference>
<dbReference type="OrthoDB" id="3057168at2759"/>
<protein>
    <recommendedName>
        <fullName evidence="2">T6SS Phospholipase effector Tle1-like catalytic domain-containing protein</fullName>
    </recommendedName>
</protein>
<dbReference type="PANTHER" id="PTHR33840:SF1">
    <property type="entry name" value="TLE1 PHOSPHOLIPASE DOMAIN-CONTAINING PROTEIN"/>
    <property type="match status" value="1"/>
</dbReference>
<accession>A0A0C3CJ45</accession>
<keyword evidence="1" id="KW-0812">Transmembrane</keyword>
<keyword evidence="1" id="KW-1133">Transmembrane helix</keyword>
<evidence type="ECO:0000313" key="4">
    <source>
        <dbReference type="Proteomes" id="UP000054321"/>
    </source>
</evidence>
<evidence type="ECO:0000259" key="2">
    <source>
        <dbReference type="Pfam" id="PF09994"/>
    </source>
</evidence>
<evidence type="ECO:0000313" key="3">
    <source>
        <dbReference type="EMBL" id="KIM99078.1"/>
    </source>
</evidence>
<dbReference type="STRING" id="913774.A0A0C3CJ45"/>
<gene>
    <name evidence="3" type="ORF">OIDMADRAFT_146727</name>
</gene>
<dbReference type="PANTHER" id="PTHR33840">
    <property type="match status" value="1"/>
</dbReference>
<keyword evidence="1" id="KW-0472">Membrane</keyword>
<reference evidence="3 4" key="1">
    <citation type="submission" date="2014-04" db="EMBL/GenBank/DDBJ databases">
        <authorList>
            <consortium name="DOE Joint Genome Institute"/>
            <person name="Kuo A."/>
            <person name="Martino E."/>
            <person name="Perotto S."/>
            <person name="Kohler A."/>
            <person name="Nagy L.G."/>
            <person name="Floudas D."/>
            <person name="Copeland A."/>
            <person name="Barry K.W."/>
            <person name="Cichocki N."/>
            <person name="Veneault-Fourrey C."/>
            <person name="LaButti K."/>
            <person name="Lindquist E.A."/>
            <person name="Lipzen A."/>
            <person name="Lundell T."/>
            <person name="Morin E."/>
            <person name="Murat C."/>
            <person name="Sun H."/>
            <person name="Tunlid A."/>
            <person name="Henrissat B."/>
            <person name="Grigoriev I.V."/>
            <person name="Hibbett D.S."/>
            <person name="Martin F."/>
            <person name="Nordberg H.P."/>
            <person name="Cantor M.N."/>
            <person name="Hua S.X."/>
        </authorList>
    </citation>
    <scope>NUCLEOTIDE SEQUENCE [LARGE SCALE GENOMIC DNA]</scope>
    <source>
        <strain evidence="3 4">Zn</strain>
    </source>
</reference>
<dbReference type="AlphaFoldDB" id="A0A0C3CJ45"/>
<feature type="transmembrane region" description="Helical" evidence="1">
    <location>
        <begin position="51"/>
        <end position="73"/>
    </location>
</feature>
<reference evidence="4" key="2">
    <citation type="submission" date="2015-01" db="EMBL/GenBank/DDBJ databases">
        <title>Evolutionary Origins and Diversification of the Mycorrhizal Mutualists.</title>
        <authorList>
            <consortium name="DOE Joint Genome Institute"/>
            <consortium name="Mycorrhizal Genomics Consortium"/>
            <person name="Kohler A."/>
            <person name="Kuo A."/>
            <person name="Nagy L.G."/>
            <person name="Floudas D."/>
            <person name="Copeland A."/>
            <person name="Barry K.W."/>
            <person name="Cichocki N."/>
            <person name="Veneault-Fourrey C."/>
            <person name="LaButti K."/>
            <person name="Lindquist E.A."/>
            <person name="Lipzen A."/>
            <person name="Lundell T."/>
            <person name="Morin E."/>
            <person name="Murat C."/>
            <person name="Riley R."/>
            <person name="Ohm R."/>
            <person name="Sun H."/>
            <person name="Tunlid A."/>
            <person name="Henrissat B."/>
            <person name="Grigoriev I.V."/>
            <person name="Hibbett D.S."/>
            <person name="Martin F."/>
        </authorList>
    </citation>
    <scope>NUCLEOTIDE SEQUENCE [LARGE SCALE GENOMIC DNA]</scope>
    <source>
        <strain evidence="4">Zn</strain>
    </source>
</reference>
<dbReference type="InterPro" id="IPR018712">
    <property type="entry name" value="Tle1-like_cat"/>
</dbReference>